<dbReference type="GO" id="GO:0005737">
    <property type="term" value="C:cytoplasm"/>
    <property type="evidence" value="ECO:0007669"/>
    <property type="project" value="UniProtKB-SubCell"/>
</dbReference>
<dbReference type="SUPFAM" id="SSF52540">
    <property type="entry name" value="P-loop containing nucleoside triphosphate hydrolases"/>
    <property type="match status" value="1"/>
</dbReference>
<dbReference type="CDD" id="cd00009">
    <property type="entry name" value="AAA"/>
    <property type="match status" value="1"/>
</dbReference>
<comment type="subunit">
    <text evidence="8">Oligomerizes as a right-handed, spiral filament on DNA at oriC.</text>
</comment>
<dbReference type="GO" id="GO:0006275">
    <property type="term" value="P:regulation of DNA replication"/>
    <property type="evidence" value="ECO:0007669"/>
    <property type="project" value="UniProtKB-UniRule"/>
</dbReference>
<evidence type="ECO:0000256" key="7">
    <source>
        <dbReference type="ARBA" id="ARBA00023125"/>
    </source>
</evidence>
<feature type="binding site" evidence="8">
    <location>
        <position position="161"/>
    </location>
    <ligand>
        <name>ATP</name>
        <dbReference type="ChEBI" id="CHEBI:30616"/>
    </ligand>
</feature>
<dbReference type="HAMAP" id="MF_00377">
    <property type="entry name" value="DnaA_bact"/>
    <property type="match status" value="1"/>
</dbReference>
<comment type="caution">
    <text evidence="14">The sequence shown here is derived from an EMBL/GenBank/DDBJ whole genome shotgun (WGS) entry which is preliminary data.</text>
</comment>
<feature type="binding site" evidence="8">
    <location>
        <position position="159"/>
    </location>
    <ligand>
        <name>ATP</name>
        <dbReference type="ChEBI" id="CHEBI:30616"/>
    </ligand>
</feature>
<feature type="region of interest" description="Domain I, interacts with DnaA modulators" evidence="8">
    <location>
        <begin position="1"/>
        <end position="93"/>
    </location>
</feature>
<dbReference type="InterPro" id="IPR013317">
    <property type="entry name" value="DnaA_dom"/>
</dbReference>
<dbReference type="EMBL" id="MEXN01000007">
    <property type="protein sequence ID" value="OGD03415.1"/>
    <property type="molecule type" value="Genomic_DNA"/>
</dbReference>
<dbReference type="InterPro" id="IPR038454">
    <property type="entry name" value="DnaA_N_sf"/>
</dbReference>
<feature type="binding site" evidence="8">
    <location>
        <position position="162"/>
    </location>
    <ligand>
        <name>ATP</name>
        <dbReference type="ChEBI" id="CHEBI:30616"/>
    </ligand>
</feature>
<evidence type="ECO:0000256" key="8">
    <source>
        <dbReference type="HAMAP-Rule" id="MF_00377"/>
    </source>
</evidence>
<dbReference type="InterPro" id="IPR001957">
    <property type="entry name" value="Chromosome_initiator_DnaA"/>
</dbReference>
<dbReference type="SMART" id="SM00382">
    <property type="entry name" value="AAA"/>
    <property type="match status" value="1"/>
</dbReference>
<dbReference type="InterPro" id="IPR010921">
    <property type="entry name" value="Trp_repressor/repl_initiator"/>
</dbReference>
<dbReference type="SMART" id="SM00760">
    <property type="entry name" value="Bac_DnaA_C"/>
    <property type="match status" value="1"/>
</dbReference>
<dbReference type="Gene3D" id="1.10.8.60">
    <property type="match status" value="1"/>
</dbReference>
<keyword evidence="5 8" id="KW-0067">ATP-binding</keyword>
<evidence type="ECO:0000256" key="4">
    <source>
        <dbReference type="ARBA" id="ARBA00022741"/>
    </source>
</evidence>
<organism evidence="14 15">
    <name type="scientific">Candidatus Amesbacteria bacterium RIFCSPLOWO2_01_FULL_48_25</name>
    <dbReference type="NCBI Taxonomy" id="1797259"/>
    <lineage>
        <taxon>Bacteria</taxon>
        <taxon>Candidatus Amesiibacteriota</taxon>
    </lineage>
</organism>
<evidence type="ECO:0000313" key="15">
    <source>
        <dbReference type="Proteomes" id="UP000177080"/>
    </source>
</evidence>
<comment type="function">
    <text evidence="8 10">Plays an essential role in the initiation and regulation of chromosomal replication. ATP-DnaA binds to the origin of replication (oriC) to initiate formation of the DNA replication initiation complex once per cell cycle. Binds the DnaA box (a 9 base pair repeat at the origin) and separates the double-stranded (ds)DNA. Forms a right-handed helical filament on oriC DNA; dsDNA binds to the exterior of the filament while single-stranded (ss)DNA is stabiized in the filament's interior. The ATP-DnaA-oriC complex binds and stabilizes one strand of the AT-rich DNA unwinding element (DUE), permitting loading of DNA polymerase. After initiation quickly degrades to an ADP-DnaA complex that is not apt for DNA replication. Binds acidic phospholipids.</text>
</comment>
<evidence type="ECO:0000259" key="12">
    <source>
        <dbReference type="SMART" id="SM00382"/>
    </source>
</evidence>
<feature type="domain" description="AAA+ ATPase" evidence="12">
    <location>
        <begin position="148"/>
        <end position="281"/>
    </location>
</feature>
<comment type="domain">
    <text evidence="8">Domain I is involved in oligomerization and binding regulators, domain II is flexibile and of varying length in different bacteria, domain III forms the AAA+ region, while domain IV binds dsDNA.</text>
</comment>
<evidence type="ECO:0000256" key="2">
    <source>
        <dbReference type="ARBA" id="ARBA00022490"/>
    </source>
</evidence>
<dbReference type="NCBIfam" id="TIGR00362">
    <property type="entry name" value="DnaA"/>
    <property type="match status" value="1"/>
</dbReference>
<dbReference type="GO" id="GO:0005524">
    <property type="term" value="F:ATP binding"/>
    <property type="evidence" value="ECO:0007669"/>
    <property type="project" value="UniProtKB-UniRule"/>
</dbReference>
<dbReference type="Gene3D" id="3.30.300.180">
    <property type="match status" value="1"/>
</dbReference>
<reference evidence="14 15" key="1">
    <citation type="journal article" date="2016" name="Nat. Commun.">
        <title>Thousands of microbial genomes shed light on interconnected biogeochemical processes in an aquifer system.</title>
        <authorList>
            <person name="Anantharaman K."/>
            <person name="Brown C.T."/>
            <person name="Hug L.A."/>
            <person name="Sharon I."/>
            <person name="Castelle C.J."/>
            <person name="Probst A.J."/>
            <person name="Thomas B.C."/>
            <person name="Singh A."/>
            <person name="Wilkins M.J."/>
            <person name="Karaoz U."/>
            <person name="Brodie E.L."/>
            <person name="Williams K.H."/>
            <person name="Hubbard S.S."/>
            <person name="Banfield J.F."/>
        </authorList>
    </citation>
    <scope>NUCLEOTIDE SEQUENCE [LARGE SCALE GENOMIC DNA]</scope>
</reference>
<dbReference type="AlphaFoldDB" id="A0A1F4ZB30"/>
<keyword evidence="6 8" id="KW-0446">Lipid-binding</keyword>
<evidence type="ECO:0000256" key="5">
    <source>
        <dbReference type="ARBA" id="ARBA00022840"/>
    </source>
</evidence>
<dbReference type="GO" id="GO:0005886">
    <property type="term" value="C:plasma membrane"/>
    <property type="evidence" value="ECO:0007669"/>
    <property type="project" value="TreeGrafter"/>
</dbReference>
<dbReference type="GO" id="GO:0003688">
    <property type="term" value="F:DNA replication origin binding"/>
    <property type="evidence" value="ECO:0007669"/>
    <property type="project" value="UniProtKB-UniRule"/>
</dbReference>
<dbReference type="PRINTS" id="PR00051">
    <property type="entry name" value="DNAA"/>
</dbReference>
<dbReference type="CDD" id="cd06571">
    <property type="entry name" value="Bac_DnaA_C"/>
    <property type="match status" value="1"/>
</dbReference>
<evidence type="ECO:0000259" key="13">
    <source>
        <dbReference type="SMART" id="SM00760"/>
    </source>
</evidence>
<evidence type="ECO:0000256" key="6">
    <source>
        <dbReference type="ARBA" id="ARBA00023121"/>
    </source>
</evidence>
<dbReference type="Pfam" id="PF00308">
    <property type="entry name" value="Bac_DnaA"/>
    <property type="match status" value="1"/>
</dbReference>
<dbReference type="InterPro" id="IPR027417">
    <property type="entry name" value="P-loop_NTPase"/>
</dbReference>
<dbReference type="Gene3D" id="3.40.50.300">
    <property type="entry name" value="P-loop containing nucleotide triphosphate hydrolases"/>
    <property type="match status" value="1"/>
</dbReference>
<keyword evidence="4 8" id="KW-0547">Nucleotide-binding</keyword>
<accession>A0A1F4ZB30</accession>
<evidence type="ECO:0000256" key="1">
    <source>
        <dbReference type="ARBA" id="ARBA00006583"/>
    </source>
</evidence>
<dbReference type="PANTHER" id="PTHR30050:SF2">
    <property type="entry name" value="CHROMOSOMAL REPLICATION INITIATOR PROTEIN DNAA"/>
    <property type="match status" value="1"/>
</dbReference>
<evidence type="ECO:0000313" key="14">
    <source>
        <dbReference type="EMBL" id="OGD03415.1"/>
    </source>
</evidence>
<gene>
    <name evidence="8" type="primary">dnaA</name>
    <name evidence="14" type="ORF">A2989_01110</name>
</gene>
<dbReference type="STRING" id="1797259.A2989_01110"/>
<dbReference type="SUPFAM" id="SSF48295">
    <property type="entry name" value="TrpR-like"/>
    <property type="match status" value="1"/>
</dbReference>
<dbReference type="PANTHER" id="PTHR30050">
    <property type="entry name" value="CHROMOSOMAL REPLICATION INITIATOR PROTEIN DNAA"/>
    <property type="match status" value="1"/>
</dbReference>
<evidence type="ECO:0000256" key="11">
    <source>
        <dbReference type="RuleBase" id="RU004227"/>
    </source>
</evidence>
<dbReference type="Gene3D" id="1.10.1750.10">
    <property type="match status" value="1"/>
</dbReference>
<name>A0A1F4ZB30_9BACT</name>
<keyword evidence="3 8" id="KW-0235">DNA replication</keyword>
<dbReference type="GO" id="GO:0006270">
    <property type="term" value="P:DNA replication initiation"/>
    <property type="evidence" value="ECO:0007669"/>
    <property type="project" value="UniProtKB-UniRule"/>
</dbReference>
<evidence type="ECO:0000256" key="3">
    <source>
        <dbReference type="ARBA" id="ARBA00022705"/>
    </source>
</evidence>
<protein>
    <recommendedName>
        <fullName evidence="8 9">Chromosomal replication initiator protein DnaA</fullName>
    </recommendedName>
</protein>
<sequence length="453" mass="50857">MDLNRTWEGVLGGMKMAVSAPTFNMYLKQAELVDINEAGERAICTIGIGSAMVRDTLDLRYKGQIIQELERVLGKKCEVIFKIENRRAGERESVSLALPLFEEKKKDGDAIRRANLRVTNTFENYAVGGSNQMAFAAAQAVARKLGVAYNPLFIYGGVGVGKTHLMQAIGHEVLESGETRVLFCPGEEFTNDLVEAIRFKTTDKVRAKYRKVRLLLIDDVQFIAGKPTVQEEFFHTFNALQRDGGQVVMTSDRIPSEIAKLEARLRSRFGAGLIVDIGQPDFELKTAILLIKASQKELELPMNLAQMIAENVEGVRELEGFLARLKTEIETNKKTLSEEIVASLLQIQRRGTRERKIVTPNEIFALVGNYFGVGVQQLKGDRRTKNIVWPRQILMFLLRKDLDLPQEEVGRLVGGRDHSTVIHATEKVEAAMKLDNRTEGVINDLRKRMLIIS</sequence>
<keyword evidence="7 8" id="KW-0238">DNA-binding</keyword>
<comment type="similarity">
    <text evidence="1 8 11">Belongs to the DnaA family.</text>
</comment>
<dbReference type="InterPro" id="IPR003593">
    <property type="entry name" value="AAA+_ATPase"/>
</dbReference>
<comment type="subcellular location">
    <subcellularLocation>
        <location evidence="8">Cytoplasm</location>
    </subcellularLocation>
</comment>
<proteinExistence type="inferred from homology"/>
<evidence type="ECO:0000256" key="10">
    <source>
        <dbReference type="RuleBase" id="RU000577"/>
    </source>
</evidence>
<feature type="binding site" evidence="8">
    <location>
        <position position="163"/>
    </location>
    <ligand>
        <name>ATP</name>
        <dbReference type="ChEBI" id="CHEBI:30616"/>
    </ligand>
</feature>
<dbReference type="InterPro" id="IPR020591">
    <property type="entry name" value="Chromosome_initiator_DnaA-like"/>
</dbReference>
<dbReference type="InterPro" id="IPR013159">
    <property type="entry name" value="DnaA_C"/>
</dbReference>
<dbReference type="Proteomes" id="UP000177080">
    <property type="component" value="Unassembled WGS sequence"/>
</dbReference>
<keyword evidence="2 8" id="KW-0963">Cytoplasm</keyword>
<feature type="region of interest" description="Domain IV, binds dsDNA" evidence="8">
    <location>
        <begin position="330"/>
        <end position="453"/>
    </location>
</feature>
<evidence type="ECO:0000256" key="9">
    <source>
        <dbReference type="NCBIfam" id="TIGR00362"/>
    </source>
</evidence>
<dbReference type="GO" id="GO:0008289">
    <property type="term" value="F:lipid binding"/>
    <property type="evidence" value="ECO:0007669"/>
    <property type="project" value="UniProtKB-KW"/>
</dbReference>
<feature type="domain" description="Chromosomal replication initiator DnaA C-terminal" evidence="13">
    <location>
        <begin position="359"/>
        <end position="428"/>
    </location>
</feature>
<dbReference type="Pfam" id="PF08299">
    <property type="entry name" value="Bac_DnaA_C"/>
    <property type="match status" value="1"/>
</dbReference>
<comment type="caution">
    <text evidence="8">Lacks conserved residue(s) required for the propagation of feature annotation.</text>
</comment>